<keyword evidence="4" id="KW-1185">Reference proteome</keyword>
<feature type="domain" description="FIST C-domain" evidence="2">
    <location>
        <begin position="197"/>
        <end position="337"/>
    </location>
</feature>
<protein>
    <submittedName>
        <fullName evidence="3">FIST domain-containing protein</fullName>
    </submittedName>
</protein>
<dbReference type="InterPro" id="IPR019494">
    <property type="entry name" value="FIST_C"/>
</dbReference>
<dbReference type="PANTHER" id="PTHR40252:SF2">
    <property type="entry name" value="BLR0328 PROTEIN"/>
    <property type="match status" value="1"/>
</dbReference>
<sequence>MYFKTYEGFKNFVECNTFYDEELIIFVADKSSSYVDGLIGYLNSKSIRFMGGIFPSLLVGAQNKAEGIVVQRAKPVLTTMVLPFMMRCNLDVSMLENATAVVIADGLSSKIRELTDTLYGKLGSGVKYIGGGAGFANMDHKPCVFDSKGLYKDVLMVSIIEAETILGVKHGWKRLSGPFYVTESNENILSEIDSENAFEVYRHVIEENEDIVLCKEDFFTYAKDHPFGISQEGDSDIVRDPIKLSDMKEIVCVADIPKESDIYILKGDADTLLESSIEVSQECAYNNPHEKYRVLLFNCISRSMFLEERFEEELYNIQKRMEPIVFGALSIGEIASTNSGNLVIHNKSIVLGLMAEI</sequence>
<comment type="caution">
    <text evidence="3">The sequence shown here is derived from an EMBL/GenBank/DDBJ whole genome shotgun (WGS) entry which is preliminary data.</text>
</comment>
<proteinExistence type="predicted"/>
<gene>
    <name evidence="3" type="ORF">CLIT_2c00590</name>
</gene>
<dbReference type="InterPro" id="IPR013702">
    <property type="entry name" value="FIST_domain_N"/>
</dbReference>
<dbReference type="Pfam" id="PF10442">
    <property type="entry name" value="FIST_C"/>
    <property type="match status" value="1"/>
</dbReference>
<dbReference type="PANTHER" id="PTHR40252">
    <property type="entry name" value="BLR0328 PROTEIN"/>
    <property type="match status" value="1"/>
</dbReference>
<dbReference type="eggNOG" id="COG3287">
    <property type="taxonomic scope" value="Bacteria"/>
</dbReference>
<dbReference type="SMART" id="SM01204">
    <property type="entry name" value="FIST_C"/>
    <property type="match status" value="1"/>
</dbReference>
<dbReference type="Proteomes" id="UP000027946">
    <property type="component" value="Unassembled WGS sequence"/>
</dbReference>
<feature type="domain" description="FIST" evidence="1">
    <location>
        <begin position="20"/>
        <end position="196"/>
    </location>
</feature>
<evidence type="ECO:0000313" key="3">
    <source>
        <dbReference type="EMBL" id="KDR96453.1"/>
    </source>
</evidence>
<dbReference type="SMART" id="SM00897">
    <property type="entry name" value="FIST"/>
    <property type="match status" value="1"/>
</dbReference>
<reference evidence="3 4" key="1">
    <citation type="submission" date="2014-03" db="EMBL/GenBank/DDBJ databases">
        <title>Genome sequence of Clostridium litorale W6, DSM 5388.</title>
        <authorList>
            <person name="Poehlein A."/>
            <person name="Jagirdar A."/>
            <person name="Khonsari B."/>
            <person name="Chibani C.M."/>
            <person name="Gutierrez Gutierrez D.A."/>
            <person name="Davydova E."/>
            <person name="Alghaithi H.S."/>
            <person name="Nair K.P."/>
            <person name="Dhamotharan K."/>
            <person name="Chandran L."/>
            <person name="G W."/>
            <person name="Daniel R."/>
        </authorList>
    </citation>
    <scope>NUCLEOTIDE SEQUENCE [LARGE SCALE GENOMIC DNA]</scope>
    <source>
        <strain evidence="3 4">W6</strain>
    </source>
</reference>
<dbReference type="RefSeq" id="WP_143182367.1">
    <property type="nucleotide sequence ID" value="NZ_FSRH01000001.1"/>
</dbReference>
<evidence type="ECO:0000259" key="2">
    <source>
        <dbReference type="SMART" id="SM01204"/>
    </source>
</evidence>
<dbReference type="STRING" id="1121324.CLIT_2c00590"/>
<accession>A0A069RI22</accession>
<dbReference type="EMBL" id="JJMM01000002">
    <property type="protein sequence ID" value="KDR96453.1"/>
    <property type="molecule type" value="Genomic_DNA"/>
</dbReference>
<dbReference type="OrthoDB" id="378730at2"/>
<name>A0A069RI22_PEPLI</name>
<organism evidence="3 4">
    <name type="scientific">Peptoclostridium litorale DSM 5388</name>
    <dbReference type="NCBI Taxonomy" id="1121324"/>
    <lineage>
        <taxon>Bacteria</taxon>
        <taxon>Bacillati</taxon>
        <taxon>Bacillota</taxon>
        <taxon>Clostridia</taxon>
        <taxon>Peptostreptococcales</taxon>
        <taxon>Peptoclostridiaceae</taxon>
        <taxon>Peptoclostridium</taxon>
    </lineage>
</organism>
<dbReference type="Pfam" id="PF08495">
    <property type="entry name" value="FIST"/>
    <property type="match status" value="1"/>
</dbReference>
<evidence type="ECO:0000259" key="1">
    <source>
        <dbReference type="SMART" id="SM00897"/>
    </source>
</evidence>
<dbReference type="AlphaFoldDB" id="A0A069RI22"/>
<evidence type="ECO:0000313" key="4">
    <source>
        <dbReference type="Proteomes" id="UP000027946"/>
    </source>
</evidence>